<organism evidence="1 2">
    <name type="scientific">Eubacterium callanderi</name>
    <dbReference type="NCBI Taxonomy" id="53442"/>
    <lineage>
        <taxon>Bacteria</taxon>
        <taxon>Bacillati</taxon>
        <taxon>Bacillota</taxon>
        <taxon>Clostridia</taxon>
        <taxon>Eubacteriales</taxon>
        <taxon>Eubacteriaceae</taxon>
        <taxon>Eubacterium</taxon>
    </lineage>
</organism>
<reference key="1">
    <citation type="submission" date="2010-09" db="EMBL/GenBank/DDBJ databases">
        <authorList>
            <person name="Roh H."/>
            <person name="Ko H.-J."/>
            <person name="Kim D."/>
            <person name="Choi D.G."/>
            <person name="Park S."/>
            <person name="Kim S."/>
            <person name="Kim K.H."/>
            <person name="Chang I.S."/>
            <person name="Choi I.-G."/>
        </authorList>
    </citation>
    <scope>NUCLEOTIDE SEQUENCE</scope>
    <source>
        <strain>KIST612</strain>
    </source>
</reference>
<gene>
    <name evidence="1" type="ordered locus">ELI_3320</name>
</gene>
<proteinExistence type="predicted"/>
<sequence>MDKWLKNVLYVKKALCLATMSLTLINIIKEYGNLIYKKLKLYLMVLHKELMFAPDAYVPVKLKEHSSRFNL</sequence>
<dbReference type="Proteomes" id="UP000006873">
    <property type="component" value="Chromosome"/>
</dbReference>
<dbReference type="HOGENOM" id="CLU_2734007_0_0_9"/>
<accession>E3GFE8</accession>
<dbReference type="AlphaFoldDB" id="E3GFE8"/>
<evidence type="ECO:0000313" key="2">
    <source>
        <dbReference type="Proteomes" id="UP000006873"/>
    </source>
</evidence>
<evidence type="ECO:0000313" key="1">
    <source>
        <dbReference type="EMBL" id="ADO38282.1"/>
    </source>
</evidence>
<reference evidence="1 2" key="2">
    <citation type="journal article" date="2011" name="J. Bacteriol.">
        <title>Complete genome sequence of a carbon monoxide-utilizing acetogen, Eubacterium limosum KIST612.</title>
        <authorList>
            <person name="Roh H."/>
            <person name="Ko H.J."/>
            <person name="Kim D."/>
            <person name="Choi D.G."/>
            <person name="Park S."/>
            <person name="Kim S."/>
            <person name="Chang I.S."/>
            <person name="Choi I.G."/>
        </authorList>
    </citation>
    <scope>NUCLEOTIDE SEQUENCE [LARGE SCALE GENOMIC DNA]</scope>
    <source>
        <strain evidence="1 2">KIST612</strain>
    </source>
</reference>
<name>E3GFE8_9FIRM</name>
<keyword evidence="2" id="KW-1185">Reference proteome</keyword>
<dbReference type="EMBL" id="CP002273">
    <property type="protein sequence ID" value="ADO38282.1"/>
    <property type="molecule type" value="Genomic_DNA"/>
</dbReference>
<dbReference type="KEGG" id="elm:ELI_3320"/>
<protein>
    <submittedName>
        <fullName evidence="1">Uncharacterized protein</fullName>
    </submittedName>
</protein>